<dbReference type="Pfam" id="PF07978">
    <property type="entry name" value="NIPSNAP"/>
    <property type="match status" value="1"/>
</dbReference>
<reference evidence="2 3" key="1">
    <citation type="submission" date="2018-06" db="EMBL/GenBank/DDBJ databases">
        <title>Draft Genome Sequence of a Novel Marine Bacterium Related to the Verrucomicrobia.</title>
        <authorList>
            <person name="Vosseberg J."/>
            <person name="Martijn J."/>
            <person name="Ettema T.J.G."/>
        </authorList>
    </citation>
    <scope>NUCLEOTIDE SEQUENCE [LARGE SCALE GENOMIC DNA]</scope>
    <source>
        <strain evidence="2">TARA_B100001123</strain>
    </source>
</reference>
<dbReference type="KEGG" id="mtar:DF168_02189"/>
<dbReference type="InterPro" id="IPR011008">
    <property type="entry name" value="Dimeric_a/b-barrel"/>
</dbReference>
<accession>A0A2Z4AKC6</accession>
<protein>
    <recommendedName>
        <fullName evidence="1">NIPSNAP domain-containing protein</fullName>
    </recommendedName>
</protein>
<gene>
    <name evidence="2" type="ORF">DF168_02189</name>
</gene>
<feature type="domain" description="NIPSNAP" evidence="1">
    <location>
        <begin position="3"/>
        <end position="85"/>
    </location>
</feature>
<dbReference type="EMBL" id="CP029803">
    <property type="protein sequence ID" value="AWT60964.1"/>
    <property type="molecule type" value="Genomic_DNA"/>
</dbReference>
<dbReference type="Gene3D" id="3.30.70.100">
    <property type="match status" value="1"/>
</dbReference>
<evidence type="ECO:0000313" key="2">
    <source>
        <dbReference type="EMBL" id="AWT60964.1"/>
    </source>
</evidence>
<sequence length="106" mass="12780">MFFELRQYRIKDGRMEEWVKFMEKEIIPYQVAKGMVILGSFVGDEEKNLYIWIRRFESESEKDRLYKAVYEDSHWTKNLSPKVGELMHRDKIVVTRMIATGRSVIQ</sequence>
<evidence type="ECO:0000259" key="1">
    <source>
        <dbReference type="Pfam" id="PF07978"/>
    </source>
</evidence>
<dbReference type="SUPFAM" id="SSF54909">
    <property type="entry name" value="Dimeric alpha+beta barrel"/>
    <property type="match status" value="1"/>
</dbReference>
<proteinExistence type="predicted"/>
<dbReference type="Proteomes" id="UP000247465">
    <property type="component" value="Chromosome"/>
</dbReference>
<organism evidence="2 3">
    <name type="scientific">Candidatus Moanibacter tarae</name>
    <dbReference type="NCBI Taxonomy" id="2200854"/>
    <lineage>
        <taxon>Bacteria</taxon>
        <taxon>Pseudomonadati</taxon>
        <taxon>Verrucomicrobiota</taxon>
        <taxon>Opitutia</taxon>
        <taxon>Puniceicoccales</taxon>
        <taxon>Puniceicoccales incertae sedis</taxon>
        <taxon>Candidatus Moanibacter</taxon>
    </lineage>
</organism>
<dbReference type="AlphaFoldDB" id="A0A2Z4AKC6"/>
<evidence type="ECO:0000313" key="3">
    <source>
        <dbReference type="Proteomes" id="UP000247465"/>
    </source>
</evidence>
<name>A0A2Z4AKC6_9BACT</name>
<dbReference type="InterPro" id="IPR012577">
    <property type="entry name" value="NIPSNAP"/>
</dbReference>